<keyword evidence="5 6" id="KW-0472">Membrane</keyword>
<dbReference type="GO" id="GO:0005886">
    <property type="term" value="C:plasma membrane"/>
    <property type="evidence" value="ECO:0007669"/>
    <property type="project" value="UniProtKB-SubCell"/>
</dbReference>
<keyword evidence="4 6" id="KW-1133">Transmembrane helix</keyword>
<dbReference type="PANTHER" id="PTHR30474:SF1">
    <property type="entry name" value="PEPTIDOGLYCAN GLYCOSYLTRANSFERASE MRDB"/>
    <property type="match status" value="1"/>
</dbReference>
<keyword evidence="6" id="KW-0573">Peptidoglycan synthesis</keyword>
<dbReference type="InterPro" id="IPR011923">
    <property type="entry name" value="RodA/MrdB"/>
</dbReference>
<feature type="transmembrane region" description="Helical" evidence="6">
    <location>
        <begin position="188"/>
        <end position="204"/>
    </location>
</feature>
<dbReference type="GO" id="GO:0009252">
    <property type="term" value="P:peptidoglycan biosynthetic process"/>
    <property type="evidence" value="ECO:0007669"/>
    <property type="project" value="UniProtKB-UniRule"/>
</dbReference>
<feature type="transmembrane region" description="Helical" evidence="6">
    <location>
        <begin position="51"/>
        <end position="68"/>
    </location>
</feature>
<dbReference type="Proteomes" id="UP000448292">
    <property type="component" value="Unassembled WGS sequence"/>
</dbReference>
<feature type="transmembrane region" description="Helical" evidence="6">
    <location>
        <begin position="12"/>
        <end position="31"/>
    </location>
</feature>
<dbReference type="OrthoDB" id="9768187at2"/>
<keyword evidence="3 6" id="KW-0133">Cell shape</keyword>
<feature type="transmembrane region" description="Helical" evidence="6">
    <location>
        <begin position="273"/>
        <end position="294"/>
    </location>
</feature>
<comment type="catalytic activity">
    <reaction evidence="6">
        <text>[GlcNAc-(1-&gt;4)-Mur2Ac(oyl-L-Ala-gamma-D-Glu-L-Lys-D-Ala-D-Ala)](n)-di-trans,octa-cis-undecaprenyl diphosphate + beta-D-GlcNAc-(1-&gt;4)-Mur2Ac(oyl-L-Ala-gamma-D-Glu-L-Lys-D-Ala-D-Ala)-di-trans,octa-cis-undecaprenyl diphosphate = [GlcNAc-(1-&gt;4)-Mur2Ac(oyl-L-Ala-gamma-D-Glu-L-Lys-D-Ala-D-Ala)](n+1)-di-trans,octa-cis-undecaprenyl diphosphate + di-trans,octa-cis-undecaprenyl diphosphate + H(+)</text>
        <dbReference type="Rhea" id="RHEA:23708"/>
        <dbReference type="Rhea" id="RHEA-COMP:9602"/>
        <dbReference type="Rhea" id="RHEA-COMP:9603"/>
        <dbReference type="ChEBI" id="CHEBI:15378"/>
        <dbReference type="ChEBI" id="CHEBI:58405"/>
        <dbReference type="ChEBI" id="CHEBI:60033"/>
        <dbReference type="ChEBI" id="CHEBI:78435"/>
        <dbReference type="EC" id="2.4.99.28"/>
    </reaction>
</comment>
<accession>A0A7M3MFM0</accession>
<dbReference type="EMBL" id="QMIE01000006">
    <property type="protein sequence ID" value="TVM17580.1"/>
    <property type="molecule type" value="Genomic_DNA"/>
</dbReference>
<keyword evidence="6" id="KW-0808">Transferase</keyword>
<dbReference type="EC" id="2.4.99.28" evidence="6"/>
<evidence type="ECO:0000313" key="8">
    <source>
        <dbReference type="Proteomes" id="UP000448292"/>
    </source>
</evidence>
<dbReference type="GO" id="GO:0008955">
    <property type="term" value="F:peptidoglycan glycosyltransferase activity"/>
    <property type="evidence" value="ECO:0007669"/>
    <property type="project" value="UniProtKB-UniRule"/>
</dbReference>
<feature type="transmembrane region" description="Helical" evidence="6">
    <location>
        <begin position="142"/>
        <end position="158"/>
    </location>
</feature>
<dbReference type="UniPathway" id="UPA00219"/>
<dbReference type="PANTHER" id="PTHR30474">
    <property type="entry name" value="CELL CYCLE PROTEIN"/>
    <property type="match status" value="1"/>
</dbReference>
<feature type="transmembrane region" description="Helical" evidence="6">
    <location>
        <begin position="339"/>
        <end position="361"/>
    </location>
</feature>
<evidence type="ECO:0000256" key="2">
    <source>
        <dbReference type="ARBA" id="ARBA00022692"/>
    </source>
</evidence>
<feature type="transmembrane region" description="Helical" evidence="6">
    <location>
        <begin position="80"/>
        <end position="100"/>
    </location>
</feature>
<dbReference type="GO" id="GO:0071555">
    <property type="term" value="P:cell wall organization"/>
    <property type="evidence" value="ECO:0007669"/>
    <property type="project" value="UniProtKB-KW"/>
</dbReference>
<evidence type="ECO:0000256" key="6">
    <source>
        <dbReference type="HAMAP-Rule" id="MF_02079"/>
    </source>
</evidence>
<comment type="similarity">
    <text evidence="6">Belongs to the SEDS family. MrdB/RodA subfamily.</text>
</comment>
<evidence type="ECO:0000256" key="1">
    <source>
        <dbReference type="ARBA" id="ARBA00004141"/>
    </source>
</evidence>
<dbReference type="GO" id="GO:0032153">
    <property type="term" value="C:cell division site"/>
    <property type="evidence" value="ECO:0007669"/>
    <property type="project" value="TreeGrafter"/>
</dbReference>
<sequence>MSIDRRVIKYLNWPLLGLTVALFVVGAVNLYSASAVRLEDGIALAPYFEKQLVWGLVGLAGMVVFMLFDYTRFHALAWPLFFLTLLLLAAVPVFGSTVYGAKRWLDLGPFSFQPSEVAKITILVVGARLLSRKPEKLGWGEFLFIVFVGMLPAALVVIQPDLGSSLNLLLLLAGIILYRGLKGRVLKVLAIIVPAVLPLGWFFLHDYQKRRILTFLDPTNDPLGAGYHIIQSQIAIGSGRLWGKGFLQGTQSQLRFLPEKHTDFAVAVFGEEWGFVGCLLLLSLFAMFLMSIFSTARDARDRFGSFLAAGVFFYFFWQILINMGMVLGLMPVVGIPLPFMSYGGSTTLVNFCLIGLVQNVSMRRHTFRHNRSLQFRGEAAYASKK</sequence>
<keyword evidence="8" id="KW-1185">Reference proteome</keyword>
<feature type="transmembrane region" description="Helical" evidence="6">
    <location>
        <begin position="306"/>
        <end position="333"/>
    </location>
</feature>
<keyword evidence="6" id="KW-0328">Glycosyltransferase</keyword>
<comment type="subcellular location">
    <subcellularLocation>
        <location evidence="6">Cell membrane</location>
        <topology evidence="6">Multi-pass membrane protein</topology>
    </subcellularLocation>
    <subcellularLocation>
        <location evidence="1">Membrane</location>
        <topology evidence="1">Multi-pass membrane protein</topology>
    </subcellularLocation>
</comment>
<dbReference type="GO" id="GO:0051301">
    <property type="term" value="P:cell division"/>
    <property type="evidence" value="ECO:0007669"/>
    <property type="project" value="InterPro"/>
</dbReference>
<evidence type="ECO:0000256" key="5">
    <source>
        <dbReference type="ARBA" id="ARBA00023136"/>
    </source>
</evidence>
<feature type="transmembrane region" description="Helical" evidence="6">
    <location>
        <begin position="164"/>
        <end position="181"/>
    </location>
</feature>
<evidence type="ECO:0000256" key="4">
    <source>
        <dbReference type="ARBA" id="ARBA00022989"/>
    </source>
</evidence>
<name>A0A7M3MFM0_9BACT</name>
<dbReference type="NCBIfam" id="TIGR02210">
    <property type="entry name" value="rodA_shape"/>
    <property type="match status" value="1"/>
</dbReference>
<dbReference type="HAMAP" id="MF_02079">
    <property type="entry name" value="PGT_RodA"/>
    <property type="match status" value="1"/>
</dbReference>
<comment type="caution">
    <text evidence="7">The sequence shown here is derived from an EMBL/GenBank/DDBJ whole genome shotgun (WGS) entry which is preliminary data.</text>
</comment>
<keyword evidence="2 6" id="KW-0812">Transmembrane</keyword>
<evidence type="ECO:0000256" key="3">
    <source>
        <dbReference type="ARBA" id="ARBA00022960"/>
    </source>
</evidence>
<dbReference type="RefSeq" id="WP_144302698.1">
    <property type="nucleotide sequence ID" value="NZ_QMIE01000006.1"/>
</dbReference>
<comment type="pathway">
    <text evidence="6">Cell wall biogenesis; peptidoglycan biosynthesis.</text>
</comment>
<reference evidence="7 8" key="1">
    <citation type="submission" date="2018-06" db="EMBL/GenBank/DDBJ databases">
        <title>Complete genome of Desulfovibrio indonesiensis P37SLT.</title>
        <authorList>
            <person name="Crispim J.S."/>
            <person name="Vidigal P.M.P."/>
            <person name="Silva L.C.F."/>
            <person name="Laguardia C.N."/>
            <person name="Araujo L.C."/>
            <person name="Dias R.S."/>
            <person name="Sousa M.P."/>
            <person name="Paula S.O."/>
            <person name="Silva C."/>
        </authorList>
    </citation>
    <scope>NUCLEOTIDE SEQUENCE [LARGE SCALE GENOMIC DNA]</scope>
    <source>
        <strain evidence="7 8">P37SLT</strain>
    </source>
</reference>
<keyword evidence="6" id="KW-1003">Cell membrane</keyword>
<keyword evidence="6" id="KW-0961">Cell wall biogenesis/degradation</keyword>
<comment type="function">
    <text evidence="6">Peptidoglycan polymerase that is essential for cell wall elongation.</text>
</comment>
<dbReference type="Pfam" id="PF01098">
    <property type="entry name" value="FTSW_RODA_SPOVE"/>
    <property type="match status" value="1"/>
</dbReference>
<evidence type="ECO:0000313" key="7">
    <source>
        <dbReference type="EMBL" id="TVM17580.1"/>
    </source>
</evidence>
<dbReference type="GO" id="GO:0008360">
    <property type="term" value="P:regulation of cell shape"/>
    <property type="evidence" value="ECO:0007669"/>
    <property type="project" value="UniProtKB-KW"/>
</dbReference>
<dbReference type="AlphaFoldDB" id="A0A7M3MFM0"/>
<gene>
    <name evidence="6" type="primary">rodA</name>
    <name evidence="7" type="ORF">DPQ33_07995</name>
</gene>
<dbReference type="GO" id="GO:0015648">
    <property type="term" value="F:lipid-linked peptidoglycan transporter activity"/>
    <property type="evidence" value="ECO:0007669"/>
    <property type="project" value="TreeGrafter"/>
</dbReference>
<proteinExistence type="inferred from homology"/>
<dbReference type="InterPro" id="IPR001182">
    <property type="entry name" value="FtsW/RodA"/>
</dbReference>
<organism evidence="7 8">
    <name type="scientific">Oceanidesulfovibrio indonesiensis</name>
    <dbReference type="NCBI Taxonomy" id="54767"/>
    <lineage>
        <taxon>Bacteria</taxon>
        <taxon>Pseudomonadati</taxon>
        <taxon>Thermodesulfobacteriota</taxon>
        <taxon>Desulfovibrionia</taxon>
        <taxon>Desulfovibrionales</taxon>
        <taxon>Desulfovibrionaceae</taxon>
        <taxon>Oceanidesulfovibrio</taxon>
    </lineage>
</organism>
<protein>
    <recommendedName>
        <fullName evidence="6">Peptidoglycan glycosyltransferase RodA</fullName>
        <shortName evidence="6">PGT</shortName>
        <ecNumber evidence="6">2.4.99.28</ecNumber>
    </recommendedName>
    <alternativeName>
        <fullName evidence="6">Cell elongation protein RodA</fullName>
    </alternativeName>
    <alternativeName>
        <fullName evidence="6">Cell wall polymerase</fullName>
    </alternativeName>
    <alternativeName>
        <fullName evidence="6">Peptidoglycan polymerase</fullName>
        <shortName evidence="6">PG polymerase</shortName>
    </alternativeName>
</protein>